<feature type="transmembrane region" description="Helical" evidence="1">
    <location>
        <begin position="22"/>
        <end position="41"/>
    </location>
</feature>
<dbReference type="InterPro" id="IPR029058">
    <property type="entry name" value="AB_hydrolase_fold"/>
</dbReference>
<evidence type="ECO:0000259" key="2">
    <source>
        <dbReference type="Pfam" id="PF02230"/>
    </source>
</evidence>
<proteinExistence type="predicted"/>
<feature type="domain" description="Phospholipase/carboxylesterase/thioesterase" evidence="2">
    <location>
        <begin position="21"/>
        <end position="86"/>
    </location>
</feature>
<dbReference type="Gene3D" id="3.40.50.1820">
    <property type="entry name" value="alpha/beta hydrolase"/>
    <property type="match status" value="1"/>
</dbReference>
<dbReference type="GO" id="GO:0016787">
    <property type="term" value="F:hydrolase activity"/>
    <property type="evidence" value="ECO:0007669"/>
    <property type="project" value="InterPro"/>
</dbReference>
<organism evidence="3 4">
    <name type="scientific">Eleusine coracana subsp. coracana</name>
    <dbReference type="NCBI Taxonomy" id="191504"/>
    <lineage>
        <taxon>Eukaryota</taxon>
        <taxon>Viridiplantae</taxon>
        <taxon>Streptophyta</taxon>
        <taxon>Embryophyta</taxon>
        <taxon>Tracheophyta</taxon>
        <taxon>Spermatophyta</taxon>
        <taxon>Magnoliopsida</taxon>
        <taxon>Liliopsida</taxon>
        <taxon>Poales</taxon>
        <taxon>Poaceae</taxon>
        <taxon>PACMAD clade</taxon>
        <taxon>Chloridoideae</taxon>
        <taxon>Cynodonteae</taxon>
        <taxon>Eleusininae</taxon>
        <taxon>Eleusine</taxon>
    </lineage>
</organism>
<keyword evidence="1" id="KW-1133">Transmembrane helix</keyword>
<evidence type="ECO:0000256" key="1">
    <source>
        <dbReference type="SAM" id="Phobius"/>
    </source>
</evidence>
<dbReference type="EMBL" id="BQKI01000004">
    <property type="protein sequence ID" value="GJM93497.1"/>
    <property type="molecule type" value="Genomic_DNA"/>
</dbReference>
<keyword evidence="4" id="KW-1185">Reference proteome</keyword>
<reference evidence="3" key="2">
    <citation type="submission" date="2021-12" db="EMBL/GenBank/DDBJ databases">
        <title>Resequencing data analysis of finger millet.</title>
        <authorList>
            <person name="Hatakeyama M."/>
            <person name="Aluri S."/>
            <person name="Balachadran M.T."/>
            <person name="Sivarajan S.R."/>
            <person name="Poveda L."/>
            <person name="Shimizu-Inatsugi R."/>
            <person name="Schlapbach R."/>
            <person name="Sreeman S.M."/>
            <person name="Shimizu K.K."/>
        </authorList>
    </citation>
    <scope>NUCLEOTIDE SEQUENCE</scope>
</reference>
<dbReference type="Pfam" id="PF02230">
    <property type="entry name" value="Abhydrolase_2"/>
    <property type="match status" value="1"/>
</dbReference>
<reference evidence="3" key="1">
    <citation type="journal article" date="2018" name="DNA Res.">
        <title>Multiple hybrid de novo genome assembly of finger millet, an orphan allotetraploid crop.</title>
        <authorList>
            <person name="Hatakeyama M."/>
            <person name="Aluri S."/>
            <person name="Balachadran M.T."/>
            <person name="Sivarajan S.R."/>
            <person name="Patrignani A."/>
            <person name="Gruter S."/>
            <person name="Poveda L."/>
            <person name="Shimizu-Inatsugi R."/>
            <person name="Baeten J."/>
            <person name="Francoijs K.J."/>
            <person name="Nataraja K.N."/>
            <person name="Reddy Y.A.N."/>
            <person name="Phadnis S."/>
            <person name="Ravikumar R.L."/>
            <person name="Schlapbach R."/>
            <person name="Sreeman S.M."/>
            <person name="Shimizu K.K."/>
        </authorList>
    </citation>
    <scope>NUCLEOTIDE SEQUENCE</scope>
</reference>
<evidence type="ECO:0000313" key="4">
    <source>
        <dbReference type="Proteomes" id="UP001054889"/>
    </source>
</evidence>
<dbReference type="SUPFAM" id="SSF53474">
    <property type="entry name" value="alpha/beta-Hydrolases"/>
    <property type="match status" value="1"/>
</dbReference>
<dbReference type="AlphaFoldDB" id="A0AAV5C5S1"/>
<comment type="caution">
    <text evidence="3">The sequence shown here is derived from an EMBL/GenBank/DDBJ whole genome shotgun (WGS) entry which is preliminary data.</text>
</comment>
<dbReference type="PANTHER" id="PTHR46234">
    <property type="entry name" value="ALPHA/BETA-HYDROLASES SUPERFAMILY PROTEIN"/>
    <property type="match status" value="1"/>
</dbReference>
<accession>A0AAV5C5S1</accession>
<evidence type="ECO:0000313" key="3">
    <source>
        <dbReference type="EMBL" id="GJM93497.1"/>
    </source>
</evidence>
<keyword evidence="1" id="KW-0472">Membrane</keyword>
<protein>
    <recommendedName>
        <fullName evidence="2">Phospholipase/carboxylesterase/thioesterase domain-containing protein</fullName>
    </recommendedName>
</protein>
<gene>
    <name evidence="3" type="primary">ga10058</name>
    <name evidence="3" type="ORF">PR202_ga10058</name>
</gene>
<dbReference type="InterPro" id="IPR003140">
    <property type="entry name" value="PLipase/COase/thioEstase"/>
</dbReference>
<name>A0AAV5C5S1_ELECO</name>
<sequence length="86" mass="9298">MGAATALHSAACYAHGRFKNGIVYPITLSAIIGLSGWLPCLRTPRSKIESSPIAQRKAVALPILLSHERADEVVTYGNGERSFEFL</sequence>
<dbReference type="Proteomes" id="UP001054889">
    <property type="component" value="Unassembled WGS sequence"/>
</dbReference>
<keyword evidence="1" id="KW-0812">Transmembrane</keyword>